<evidence type="ECO:0000256" key="1">
    <source>
        <dbReference type="SAM" id="MobiDB-lite"/>
    </source>
</evidence>
<dbReference type="Proteomes" id="UP001642483">
    <property type="component" value="Unassembled WGS sequence"/>
</dbReference>
<evidence type="ECO:0000313" key="3">
    <source>
        <dbReference type="EMBL" id="CAK8675475.1"/>
    </source>
</evidence>
<reference evidence="3 4" key="1">
    <citation type="submission" date="2024-02" db="EMBL/GenBank/DDBJ databases">
        <authorList>
            <person name="Daric V."/>
            <person name="Darras S."/>
        </authorList>
    </citation>
    <scope>NUCLEOTIDE SEQUENCE [LARGE SCALE GENOMIC DNA]</scope>
</reference>
<gene>
    <name evidence="3" type="ORF">CVLEPA_LOCUS5054</name>
</gene>
<sequence length="99" mass="12072">MYENSDRKTKKSRCLKNTPRRNYDRCQHPSFDDHQSSITVFDTKKMWMKIYGIDVRRFRPVNNEIAFCREFWWLLPLGIWMRCVFLCCCGSSISLRFYV</sequence>
<name>A0ABP0F6Z0_CLALP</name>
<evidence type="ECO:0000256" key="2">
    <source>
        <dbReference type="SAM" id="Phobius"/>
    </source>
</evidence>
<feature type="region of interest" description="Disordered" evidence="1">
    <location>
        <begin position="1"/>
        <end position="21"/>
    </location>
</feature>
<keyword evidence="2" id="KW-1133">Transmembrane helix</keyword>
<dbReference type="EMBL" id="CAWYQH010000023">
    <property type="protein sequence ID" value="CAK8675475.1"/>
    <property type="molecule type" value="Genomic_DNA"/>
</dbReference>
<feature type="transmembrane region" description="Helical" evidence="2">
    <location>
        <begin position="79"/>
        <end position="98"/>
    </location>
</feature>
<keyword evidence="2" id="KW-0472">Membrane</keyword>
<keyword evidence="2" id="KW-0812">Transmembrane</keyword>
<proteinExistence type="predicted"/>
<comment type="caution">
    <text evidence="3">The sequence shown here is derived from an EMBL/GenBank/DDBJ whole genome shotgun (WGS) entry which is preliminary data.</text>
</comment>
<keyword evidence="4" id="KW-1185">Reference proteome</keyword>
<accession>A0ABP0F6Z0</accession>
<protein>
    <submittedName>
        <fullName evidence="3">Uncharacterized protein</fullName>
    </submittedName>
</protein>
<organism evidence="3 4">
    <name type="scientific">Clavelina lepadiformis</name>
    <name type="common">Light-bulb sea squirt</name>
    <name type="synonym">Ascidia lepadiformis</name>
    <dbReference type="NCBI Taxonomy" id="159417"/>
    <lineage>
        <taxon>Eukaryota</taxon>
        <taxon>Metazoa</taxon>
        <taxon>Chordata</taxon>
        <taxon>Tunicata</taxon>
        <taxon>Ascidiacea</taxon>
        <taxon>Aplousobranchia</taxon>
        <taxon>Clavelinidae</taxon>
        <taxon>Clavelina</taxon>
    </lineage>
</organism>
<evidence type="ECO:0000313" key="4">
    <source>
        <dbReference type="Proteomes" id="UP001642483"/>
    </source>
</evidence>